<dbReference type="EMBL" id="QEYD01000001">
    <property type="protein sequence ID" value="PWE31904.1"/>
    <property type="molecule type" value="Genomic_DNA"/>
</dbReference>
<dbReference type="GO" id="GO:0044780">
    <property type="term" value="P:bacterial-type flagellum assembly"/>
    <property type="evidence" value="ECO:0007669"/>
    <property type="project" value="InterPro"/>
</dbReference>
<dbReference type="OrthoDB" id="7869284at2"/>
<dbReference type="Gene3D" id="1.20.58.300">
    <property type="entry name" value="FlgN-like"/>
    <property type="match status" value="1"/>
</dbReference>
<evidence type="ECO:0000313" key="3">
    <source>
        <dbReference type="Proteomes" id="UP000244940"/>
    </source>
</evidence>
<name>A0A2U2CJE4_9RHOB</name>
<dbReference type="Proteomes" id="UP000244940">
    <property type="component" value="Unassembled WGS sequence"/>
</dbReference>
<evidence type="ECO:0000313" key="2">
    <source>
        <dbReference type="EMBL" id="PWE31904.1"/>
    </source>
</evidence>
<dbReference type="SUPFAM" id="SSF140566">
    <property type="entry name" value="FlgN-like"/>
    <property type="match status" value="1"/>
</dbReference>
<dbReference type="InterPro" id="IPR036679">
    <property type="entry name" value="FlgN-like_sf"/>
</dbReference>
<dbReference type="AlphaFoldDB" id="A0A2U2CJE4"/>
<sequence>MSRKDLRRLAAILTQERRALVQGDIGRLESLALRKVAILDRVERSQGALARADAGLARIVQRAADRNASLFEAAIAGIKDARALIRRAKTGGSGKTYARDGVRADLNPPAGSLHRRA</sequence>
<protein>
    <recommendedName>
        <fullName evidence="4">Flagellar protein FlgN</fullName>
    </recommendedName>
</protein>
<accession>A0A2U2CJE4</accession>
<organism evidence="2 3">
    <name type="scientific">Pararhodobacter marinus</name>
    <dbReference type="NCBI Taxonomy" id="2184063"/>
    <lineage>
        <taxon>Bacteria</taxon>
        <taxon>Pseudomonadati</taxon>
        <taxon>Pseudomonadota</taxon>
        <taxon>Alphaproteobacteria</taxon>
        <taxon>Rhodobacterales</taxon>
        <taxon>Paracoccaceae</taxon>
        <taxon>Pararhodobacter</taxon>
    </lineage>
</organism>
<evidence type="ECO:0008006" key="4">
    <source>
        <dbReference type="Google" id="ProtNLM"/>
    </source>
</evidence>
<gene>
    <name evidence="2" type="ORF">C4N9_02580</name>
</gene>
<comment type="caution">
    <text evidence="2">The sequence shown here is derived from an EMBL/GenBank/DDBJ whole genome shotgun (WGS) entry which is preliminary data.</text>
</comment>
<dbReference type="RefSeq" id="WP_109531704.1">
    <property type="nucleotide sequence ID" value="NZ_QEYD01000001.1"/>
</dbReference>
<reference evidence="2 3" key="1">
    <citation type="submission" date="2018-05" db="EMBL/GenBank/DDBJ databases">
        <title>Pararhodobacter marina sp. nov., isolated from deep-sea water of the Indian Ocean.</title>
        <authorList>
            <person name="Lai Q.Sr."/>
            <person name="Liu X."/>
            <person name="Shao Z."/>
        </authorList>
    </citation>
    <scope>NUCLEOTIDE SEQUENCE [LARGE SCALE GENOMIC DNA]</scope>
    <source>
        <strain evidence="2 3">CIC4N-9</strain>
    </source>
</reference>
<evidence type="ECO:0000256" key="1">
    <source>
        <dbReference type="SAM" id="MobiDB-lite"/>
    </source>
</evidence>
<feature type="region of interest" description="Disordered" evidence="1">
    <location>
        <begin position="92"/>
        <end position="117"/>
    </location>
</feature>
<proteinExistence type="predicted"/>
<dbReference type="GeneID" id="94363768"/>
<keyword evidence="3" id="KW-1185">Reference proteome</keyword>